<sequence length="79" mass="9503">MSEKSKLTVYLIRKEINLFDDIVEEGIEKLSIDEQERIYYKKSYEKTPSWLKTFFNKSKSNLEEHIKNSSSNVLWLKKL</sequence>
<proteinExistence type="predicted"/>
<dbReference type="EMBL" id="LR215048">
    <property type="protein sequence ID" value="VEU79909.1"/>
    <property type="molecule type" value="Genomic_DNA"/>
</dbReference>
<protein>
    <submittedName>
        <fullName evidence="1">Sporadically distributed protein</fullName>
    </submittedName>
</protein>
<evidence type="ECO:0000313" key="1">
    <source>
        <dbReference type="EMBL" id="VEU79909.1"/>
    </source>
</evidence>
<name>A0A449BBU8_HAPAX</name>
<keyword evidence="2" id="KW-1185">Reference proteome</keyword>
<reference evidence="1 2" key="1">
    <citation type="submission" date="2019-01" db="EMBL/GenBank/DDBJ databases">
        <authorList>
            <consortium name="Pathogen Informatics"/>
        </authorList>
    </citation>
    <scope>NUCLEOTIDE SEQUENCE [LARGE SCALE GENOMIC DNA]</scope>
    <source>
        <strain evidence="1 2">NCTC10138</strain>
    </source>
</reference>
<accession>A0A449BBU8</accession>
<dbReference type="KEGG" id="aaxa:NCTC10138_00262"/>
<organism evidence="1 2">
    <name type="scientific">Haploplasma axanthum</name>
    <name type="common">Acholeplasma axanthum</name>
    <dbReference type="NCBI Taxonomy" id="29552"/>
    <lineage>
        <taxon>Bacteria</taxon>
        <taxon>Bacillati</taxon>
        <taxon>Mycoplasmatota</taxon>
        <taxon>Mollicutes</taxon>
        <taxon>Acholeplasmatales</taxon>
        <taxon>Acholeplasmataceae</taxon>
        <taxon>Haploplasma</taxon>
    </lineage>
</organism>
<evidence type="ECO:0000313" key="2">
    <source>
        <dbReference type="Proteomes" id="UP000289841"/>
    </source>
</evidence>
<gene>
    <name evidence="1" type="ORF">NCTC10138_00262</name>
</gene>
<dbReference type="AlphaFoldDB" id="A0A449BBU8"/>
<dbReference type="Proteomes" id="UP000289841">
    <property type="component" value="Chromosome"/>
</dbReference>
<dbReference type="RefSeq" id="WP_129747413.1">
    <property type="nucleotide sequence ID" value="NZ_LR215048.1"/>
</dbReference>